<accession>A0A7J7NVX1</accession>
<evidence type="ECO:0000256" key="2">
    <source>
        <dbReference type="SAM" id="MobiDB-lite"/>
    </source>
</evidence>
<keyword evidence="1" id="KW-0862">Zinc</keyword>
<feature type="region of interest" description="Disordered" evidence="2">
    <location>
        <begin position="130"/>
        <end position="156"/>
    </location>
</feature>
<comment type="caution">
    <text evidence="4">The sequence shown here is derived from an EMBL/GenBank/DDBJ whole genome shotgun (WGS) entry which is preliminary data.</text>
</comment>
<dbReference type="GO" id="GO:0008270">
    <property type="term" value="F:zinc ion binding"/>
    <property type="evidence" value="ECO:0007669"/>
    <property type="project" value="UniProtKB-KW"/>
</dbReference>
<feature type="domain" description="CCHC-type" evidence="3">
    <location>
        <begin position="374"/>
        <end position="390"/>
    </location>
</feature>
<keyword evidence="5" id="KW-1185">Reference proteome</keyword>
<sequence length="449" mass="50189">MLELHCISKGKIVVIDSNNALTTVWHNSNDPTGSIHFFVFIIALAPSVPGTPRVMHNTLKRDLNNMANLSIKKTLAKKTVPRNKAVILESVVGNVNMSEVMGDMTVSQVMGDVTVGSGYVGENAISKKKVRATKKDKMKNTETNGQNQPSVMKKKRLRPSELLEEELKHLPLFDVSDDDNIVGDNVEVVGEVPIWEEGIVENGWYDNTCIKNEWYDKDTDEDNADEGRHDDDIWEGMMQMWGEIMMMRVGMMLIWVGIVKTLRHRCSHIKTIGSALGTCGRTSKKILGGHTYKGYVGEQQRLLLKLINKYCSEYHMISSYVKTYSGSVLAISDPSLWDKTVNIEVLPPPLVRGAGRPRKVRRKGDDEGGSQQKRCHKCGHLGHNKKTCKSPSAELMPRGSQPITRVRGGGRPRGNRPKDSFRPRSGVTSELPTQPKSQLLEEEVEEAQM</sequence>
<feature type="compositionally biased region" description="Acidic residues" evidence="2">
    <location>
        <begin position="440"/>
        <end position="449"/>
    </location>
</feature>
<keyword evidence="1" id="KW-0479">Metal-binding</keyword>
<feature type="compositionally biased region" description="Basic residues" evidence="2">
    <location>
        <begin position="373"/>
        <end position="388"/>
    </location>
</feature>
<feature type="region of interest" description="Disordered" evidence="2">
    <location>
        <begin position="348"/>
        <end position="449"/>
    </location>
</feature>
<reference evidence="4 5" key="1">
    <citation type="journal article" date="2020" name="IScience">
        <title>Genome Sequencing of the Endangered Kingdonia uniflora (Circaeasteraceae, Ranunculales) Reveals Potential Mechanisms of Evolutionary Specialization.</title>
        <authorList>
            <person name="Sun Y."/>
            <person name="Deng T."/>
            <person name="Zhang A."/>
            <person name="Moore M.J."/>
            <person name="Landis J.B."/>
            <person name="Lin N."/>
            <person name="Zhang H."/>
            <person name="Zhang X."/>
            <person name="Huang J."/>
            <person name="Zhang X."/>
            <person name="Sun H."/>
            <person name="Wang H."/>
        </authorList>
    </citation>
    <scope>NUCLEOTIDE SEQUENCE [LARGE SCALE GENOMIC DNA]</scope>
    <source>
        <strain evidence="4">TB1705</strain>
        <tissue evidence="4">Leaf</tissue>
    </source>
</reference>
<evidence type="ECO:0000313" key="4">
    <source>
        <dbReference type="EMBL" id="KAF6171058.1"/>
    </source>
</evidence>
<keyword evidence="1" id="KW-0863">Zinc-finger</keyword>
<dbReference type="InterPro" id="IPR001878">
    <property type="entry name" value="Znf_CCHC"/>
</dbReference>
<feature type="compositionally biased region" description="Polar residues" evidence="2">
    <location>
        <begin position="426"/>
        <end position="437"/>
    </location>
</feature>
<dbReference type="OrthoDB" id="2430002at2759"/>
<evidence type="ECO:0000313" key="5">
    <source>
        <dbReference type="Proteomes" id="UP000541444"/>
    </source>
</evidence>
<protein>
    <recommendedName>
        <fullName evidence="3">CCHC-type domain-containing protein</fullName>
    </recommendedName>
</protein>
<gene>
    <name evidence="4" type="ORF">GIB67_014638</name>
</gene>
<proteinExistence type="predicted"/>
<dbReference type="EMBL" id="JACGCM010000544">
    <property type="protein sequence ID" value="KAF6171058.1"/>
    <property type="molecule type" value="Genomic_DNA"/>
</dbReference>
<feature type="compositionally biased region" description="Polar residues" evidence="2">
    <location>
        <begin position="141"/>
        <end position="150"/>
    </location>
</feature>
<evidence type="ECO:0000259" key="3">
    <source>
        <dbReference type="PROSITE" id="PS50158"/>
    </source>
</evidence>
<dbReference type="GO" id="GO:0003676">
    <property type="term" value="F:nucleic acid binding"/>
    <property type="evidence" value="ECO:0007669"/>
    <property type="project" value="InterPro"/>
</dbReference>
<dbReference type="Proteomes" id="UP000541444">
    <property type="component" value="Unassembled WGS sequence"/>
</dbReference>
<evidence type="ECO:0000256" key="1">
    <source>
        <dbReference type="PROSITE-ProRule" id="PRU00047"/>
    </source>
</evidence>
<name>A0A7J7NVX1_9MAGN</name>
<dbReference type="AlphaFoldDB" id="A0A7J7NVX1"/>
<organism evidence="4 5">
    <name type="scientific">Kingdonia uniflora</name>
    <dbReference type="NCBI Taxonomy" id="39325"/>
    <lineage>
        <taxon>Eukaryota</taxon>
        <taxon>Viridiplantae</taxon>
        <taxon>Streptophyta</taxon>
        <taxon>Embryophyta</taxon>
        <taxon>Tracheophyta</taxon>
        <taxon>Spermatophyta</taxon>
        <taxon>Magnoliopsida</taxon>
        <taxon>Ranunculales</taxon>
        <taxon>Circaeasteraceae</taxon>
        <taxon>Kingdonia</taxon>
    </lineage>
</organism>
<dbReference type="PROSITE" id="PS50158">
    <property type="entry name" value="ZF_CCHC"/>
    <property type="match status" value="1"/>
</dbReference>